<protein>
    <submittedName>
        <fullName evidence="2">Uncharacterized protein</fullName>
    </submittedName>
</protein>
<dbReference type="PANTHER" id="PTHR34414:SF1">
    <property type="entry name" value="SUBTILISIN-LIKE SERINE PROTEASE"/>
    <property type="match status" value="1"/>
</dbReference>
<dbReference type="OrthoDB" id="5086500at2759"/>
<evidence type="ECO:0000256" key="1">
    <source>
        <dbReference type="SAM" id="Phobius"/>
    </source>
</evidence>
<name>A0A3N4KMI8_9PEZI</name>
<gene>
    <name evidence="2" type="ORF">P167DRAFT_536433</name>
</gene>
<keyword evidence="3" id="KW-1185">Reference proteome</keyword>
<dbReference type="STRING" id="1392247.A0A3N4KMI8"/>
<keyword evidence="1" id="KW-0812">Transmembrane</keyword>
<reference evidence="2 3" key="1">
    <citation type="journal article" date="2018" name="Nat. Ecol. Evol.">
        <title>Pezizomycetes genomes reveal the molecular basis of ectomycorrhizal truffle lifestyle.</title>
        <authorList>
            <person name="Murat C."/>
            <person name="Payen T."/>
            <person name="Noel B."/>
            <person name="Kuo A."/>
            <person name="Morin E."/>
            <person name="Chen J."/>
            <person name="Kohler A."/>
            <person name="Krizsan K."/>
            <person name="Balestrini R."/>
            <person name="Da Silva C."/>
            <person name="Montanini B."/>
            <person name="Hainaut M."/>
            <person name="Levati E."/>
            <person name="Barry K.W."/>
            <person name="Belfiori B."/>
            <person name="Cichocki N."/>
            <person name="Clum A."/>
            <person name="Dockter R.B."/>
            <person name="Fauchery L."/>
            <person name="Guy J."/>
            <person name="Iotti M."/>
            <person name="Le Tacon F."/>
            <person name="Lindquist E.A."/>
            <person name="Lipzen A."/>
            <person name="Malagnac F."/>
            <person name="Mello A."/>
            <person name="Molinier V."/>
            <person name="Miyauchi S."/>
            <person name="Poulain J."/>
            <person name="Riccioni C."/>
            <person name="Rubini A."/>
            <person name="Sitrit Y."/>
            <person name="Splivallo R."/>
            <person name="Traeger S."/>
            <person name="Wang M."/>
            <person name="Zifcakova L."/>
            <person name="Wipf D."/>
            <person name="Zambonelli A."/>
            <person name="Paolocci F."/>
            <person name="Nowrousian M."/>
            <person name="Ottonello S."/>
            <person name="Baldrian P."/>
            <person name="Spatafora J.W."/>
            <person name="Henrissat B."/>
            <person name="Nagy L.G."/>
            <person name="Aury J.M."/>
            <person name="Wincker P."/>
            <person name="Grigoriev I.V."/>
            <person name="Bonfante P."/>
            <person name="Martin F.M."/>
        </authorList>
    </citation>
    <scope>NUCLEOTIDE SEQUENCE [LARGE SCALE GENOMIC DNA]</scope>
    <source>
        <strain evidence="2 3">CCBAS932</strain>
    </source>
</reference>
<dbReference type="Proteomes" id="UP000277580">
    <property type="component" value="Unassembled WGS sequence"/>
</dbReference>
<keyword evidence="1" id="KW-1133">Transmembrane helix</keyword>
<evidence type="ECO:0000313" key="3">
    <source>
        <dbReference type="Proteomes" id="UP000277580"/>
    </source>
</evidence>
<dbReference type="EMBL" id="ML119133">
    <property type="protein sequence ID" value="RPB11777.1"/>
    <property type="molecule type" value="Genomic_DNA"/>
</dbReference>
<keyword evidence="1" id="KW-0472">Membrane</keyword>
<feature type="transmembrane region" description="Helical" evidence="1">
    <location>
        <begin position="241"/>
        <end position="261"/>
    </location>
</feature>
<sequence length="331" mass="37972">MNRVWTSPYFCSVMAKNDIDIQPYPPPATDPGVTGPSTPLPVYVPEYPLVGETEIPKFLSAQLLTQDLNEISTWLLLFQTPSSNISPLHHQIVRQREIVITEKMGLHLLWHKNRIFIKPLPSYLLDDKFREKYVDNNPSLKLAVRGFLHSYTCLIQSPSDMDIAVEKKLLPKGAINEPDKLFRLLRRYKGLPDEMISPRFQYGELQLSRINVFIKIFRLQPGYHEVHGQYRTYFGRFMGPFLFIFGTVSVILSAMQVILAATQNYSAPRTSPLLFEIVSKWFSVTCIGIVVAMIFMLGMLFIGMAFHQGAFVLIHGISRWGRRCKRELHGP</sequence>
<dbReference type="InterPro" id="IPR046536">
    <property type="entry name" value="DUF6601"/>
</dbReference>
<dbReference type="Pfam" id="PF20246">
    <property type="entry name" value="DUF6601"/>
    <property type="match status" value="1"/>
</dbReference>
<organism evidence="2 3">
    <name type="scientific">Morchella conica CCBAS932</name>
    <dbReference type="NCBI Taxonomy" id="1392247"/>
    <lineage>
        <taxon>Eukaryota</taxon>
        <taxon>Fungi</taxon>
        <taxon>Dikarya</taxon>
        <taxon>Ascomycota</taxon>
        <taxon>Pezizomycotina</taxon>
        <taxon>Pezizomycetes</taxon>
        <taxon>Pezizales</taxon>
        <taxon>Morchellaceae</taxon>
        <taxon>Morchella</taxon>
    </lineage>
</organism>
<feature type="transmembrane region" description="Helical" evidence="1">
    <location>
        <begin position="281"/>
        <end position="314"/>
    </location>
</feature>
<dbReference type="AlphaFoldDB" id="A0A3N4KMI8"/>
<proteinExistence type="predicted"/>
<accession>A0A3N4KMI8</accession>
<evidence type="ECO:0000313" key="2">
    <source>
        <dbReference type="EMBL" id="RPB11777.1"/>
    </source>
</evidence>
<dbReference type="PANTHER" id="PTHR34414">
    <property type="entry name" value="HET DOMAIN-CONTAINING PROTEIN-RELATED"/>
    <property type="match status" value="1"/>
</dbReference>
<dbReference type="InParanoid" id="A0A3N4KMI8"/>